<organism evidence="2 3">
    <name type="scientific">Rhizopus oryzae</name>
    <name type="common">Mucormycosis agent</name>
    <name type="synonym">Rhizopus arrhizus var. delemar</name>
    <dbReference type="NCBI Taxonomy" id="64495"/>
    <lineage>
        <taxon>Eukaryota</taxon>
        <taxon>Fungi</taxon>
        <taxon>Fungi incertae sedis</taxon>
        <taxon>Mucoromycota</taxon>
        <taxon>Mucoromycotina</taxon>
        <taxon>Mucoromycetes</taxon>
        <taxon>Mucorales</taxon>
        <taxon>Mucorineae</taxon>
        <taxon>Rhizopodaceae</taxon>
        <taxon>Rhizopus</taxon>
    </lineage>
</organism>
<evidence type="ECO:0000313" key="3">
    <source>
        <dbReference type="Proteomes" id="UP000716291"/>
    </source>
</evidence>
<gene>
    <name evidence="2" type="ORF">G6F64_009007</name>
</gene>
<feature type="transmembrane region" description="Helical" evidence="1">
    <location>
        <begin position="264"/>
        <end position="284"/>
    </location>
</feature>
<sequence length="442" mass="50707">MQAPTTPDTDGEETRYTDALRDAIGSSARTEVMDGWLLEFTNRLASKLNLNTIDMERFMKINISSGSTTRSELAWFYWYRLGLDAEQRLKLTDFSELLRKARELASTAESEVPADGVLIHIDANDATLETEIMRKLLKSAHAVCRTCGRKPIVPTIEMYMRSVWLFFCAPHTFIDSAAKAVRAVLYRWLLGFPFRQCKIAPDAFYYRNGNITLGNYGDLCLPSAIAYTNRHLEIQKDFVLRKPVRDDRNISSQLNEDLYSITSFFQYAFQSIRSLILLFVFIPFPGHWQSMNETDIIPLFTIFVMFSIFLKSSLVPTFKTNLSIYITNEDEEDMIEKKTFKIRFAEFLERNGESLVYFILYAILCYPIIAILIHHPSNTILWKLNLIFSLLIAVDGLRSSSDTNHPPSSLFGICLFIVFVCLVIVSCKEVQVNDSIRLLSIL</sequence>
<comment type="caution">
    <text evidence="2">The sequence shown here is derived from an EMBL/GenBank/DDBJ whole genome shotgun (WGS) entry which is preliminary data.</text>
</comment>
<protein>
    <submittedName>
        <fullName evidence="2">Uncharacterized protein</fullName>
    </submittedName>
</protein>
<feature type="transmembrane region" description="Helical" evidence="1">
    <location>
        <begin position="296"/>
        <end position="315"/>
    </location>
</feature>
<feature type="transmembrane region" description="Helical" evidence="1">
    <location>
        <begin position="409"/>
        <end position="427"/>
    </location>
</feature>
<evidence type="ECO:0000313" key="2">
    <source>
        <dbReference type="EMBL" id="KAG1304673.1"/>
    </source>
</evidence>
<reference evidence="2" key="1">
    <citation type="journal article" date="2020" name="Microb. Genom.">
        <title>Genetic diversity of clinical and environmental Mucorales isolates obtained from an investigation of mucormycosis cases among solid organ transplant recipients.</title>
        <authorList>
            <person name="Nguyen M.H."/>
            <person name="Kaul D."/>
            <person name="Muto C."/>
            <person name="Cheng S.J."/>
            <person name="Richter R.A."/>
            <person name="Bruno V.M."/>
            <person name="Liu G."/>
            <person name="Beyhan S."/>
            <person name="Sundermann A.J."/>
            <person name="Mounaud S."/>
            <person name="Pasculle A.W."/>
            <person name="Nierman W.C."/>
            <person name="Driscoll E."/>
            <person name="Cumbie R."/>
            <person name="Clancy C.J."/>
            <person name="Dupont C.L."/>
        </authorList>
    </citation>
    <scope>NUCLEOTIDE SEQUENCE</scope>
    <source>
        <strain evidence="2">GL11</strain>
    </source>
</reference>
<accession>A0A9P6X3V2</accession>
<keyword evidence="1" id="KW-1133">Transmembrane helix</keyword>
<proteinExistence type="predicted"/>
<dbReference type="AlphaFoldDB" id="A0A9P6X3V2"/>
<name>A0A9P6X3V2_RHIOR</name>
<feature type="transmembrane region" description="Helical" evidence="1">
    <location>
        <begin position="355"/>
        <end position="373"/>
    </location>
</feature>
<keyword evidence="3" id="KW-1185">Reference proteome</keyword>
<dbReference type="Proteomes" id="UP000716291">
    <property type="component" value="Unassembled WGS sequence"/>
</dbReference>
<dbReference type="OrthoDB" id="2208166at2759"/>
<keyword evidence="1" id="KW-0812">Transmembrane</keyword>
<keyword evidence="1" id="KW-0472">Membrane</keyword>
<dbReference type="EMBL" id="JAANQT010001567">
    <property type="protein sequence ID" value="KAG1304673.1"/>
    <property type="molecule type" value="Genomic_DNA"/>
</dbReference>
<evidence type="ECO:0000256" key="1">
    <source>
        <dbReference type="SAM" id="Phobius"/>
    </source>
</evidence>